<feature type="domain" description="EF-hand" evidence="10">
    <location>
        <begin position="238"/>
        <end position="273"/>
    </location>
</feature>
<comment type="caution">
    <text evidence="11">The sequence shown here is derived from an EMBL/GenBank/DDBJ whole genome shotgun (WGS) entry which is preliminary data.</text>
</comment>
<dbReference type="CDD" id="cd00275">
    <property type="entry name" value="C2_PLC_like"/>
    <property type="match status" value="1"/>
</dbReference>
<dbReference type="InterPro" id="IPR001192">
    <property type="entry name" value="PI-PLC_fam"/>
</dbReference>
<dbReference type="GO" id="GO:0016042">
    <property type="term" value="P:lipid catabolic process"/>
    <property type="evidence" value="ECO:0007669"/>
    <property type="project" value="UniProtKB-KW"/>
</dbReference>
<dbReference type="InterPro" id="IPR011992">
    <property type="entry name" value="EF-hand-dom_pair"/>
</dbReference>
<evidence type="ECO:0000259" key="9">
    <source>
        <dbReference type="PROSITE" id="PS50008"/>
    </source>
</evidence>
<feature type="compositionally biased region" description="Low complexity" evidence="7">
    <location>
        <begin position="1"/>
        <end position="19"/>
    </location>
</feature>
<evidence type="ECO:0000259" key="8">
    <source>
        <dbReference type="PROSITE" id="PS50004"/>
    </source>
</evidence>
<evidence type="ECO:0000313" key="11">
    <source>
        <dbReference type="EMBL" id="CCG80925.1"/>
    </source>
</evidence>
<dbReference type="SMART" id="SM00149">
    <property type="entry name" value="PLCYc"/>
    <property type="match status" value="1"/>
</dbReference>
<dbReference type="InterPro" id="IPR000909">
    <property type="entry name" value="PLipase_C_PInositol-sp_X_dom"/>
</dbReference>
<dbReference type="CDD" id="cd08598">
    <property type="entry name" value="PI-PLC1c_yeast"/>
    <property type="match status" value="1"/>
</dbReference>
<dbReference type="PROSITE" id="PS50008">
    <property type="entry name" value="PIPLC_Y_DOMAIN"/>
    <property type="match status" value="1"/>
</dbReference>
<dbReference type="CDD" id="cd16207">
    <property type="entry name" value="EFh_ScPlc1p_like"/>
    <property type="match status" value="1"/>
</dbReference>
<reference evidence="11 12" key="1">
    <citation type="journal article" date="2013" name="MBio">
        <title>Genome sequencing of the plant pathogen Taphrina deformans, the causal agent of peach leaf curl.</title>
        <authorList>
            <person name="Cisse O.H."/>
            <person name="Almeida J.M.G.C.F."/>
            <person name="Fonseca A."/>
            <person name="Kumar A.A."/>
            <person name="Salojaervi J."/>
            <person name="Overmyer K."/>
            <person name="Hauser P.M."/>
            <person name="Pagni M."/>
        </authorList>
    </citation>
    <scope>NUCLEOTIDE SEQUENCE [LARGE SCALE GENOMIC DNA]</scope>
    <source>
        <strain evidence="12">PYCC 5710 / ATCC 11124 / CBS 356.35 / IMI 108563 / JCM 9778 / NBRC 8474</strain>
    </source>
</reference>
<feature type="region of interest" description="Disordered" evidence="7">
    <location>
        <begin position="1"/>
        <end position="51"/>
    </location>
</feature>
<dbReference type="InterPro" id="IPR011993">
    <property type="entry name" value="PH-like_dom_sf"/>
</dbReference>
<dbReference type="Gene3D" id="3.20.20.190">
    <property type="entry name" value="Phosphatidylinositol (PI) phosphodiesterase"/>
    <property type="match status" value="1"/>
</dbReference>
<evidence type="ECO:0000256" key="3">
    <source>
        <dbReference type="ARBA" id="ARBA00022963"/>
    </source>
</evidence>
<dbReference type="InterPro" id="IPR035892">
    <property type="entry name" value="C2_domain_sf"/>
</dbReference>
<dbReference type="GO" id="GO:0048015">
    <property type="term" value="P:phosphatidylinositol-mediated signaling"/>
    <property type="evidence" value="ECO:0007669"/>
    <property type="project" value="TreeGrafter"/>
</dbReference>
<dbReference type="InterPro" id="IPR002048">
    <property type="entry name" value="EF_hand_dom"/>
</dbReference>
<organism evidence="11 12">
    <name type="scientific">Taphrina deformans (strain PYCC 5710 / ATCC 11124 / CBS 356.35 / IMI 108563 / JCM 9778 / NBRC 8474)</name>
    <name type="common">Peach leaf curl fungus</name>
    <name type="synonym">Lalaria deformans</name>
    <dbReference type="NCBI Taxonomy" id="1097556"/>
    <lineage>
        <taxon>Eukaryota</taxon>
        <taxon>Fungi</taxon>
        <taxon>Dikarya</taxon>
        <taxon>Ascomycota</taxon>
        <taxon>Taphrinomycotina</taxon>
        <taxon>Taphrinomycetes</taxon>
        <taxon>Taphrinales</taxon>
        <taxon>Taphrinaceae</taxon>
        <taxon>Taphrina</taxon>
    </lineage>
</organism>
<evidence type="ECO:0000259" key="10">
    <source>
        <dbReference type="PROSITE" id="PS50222"/>
    </source>
</evidence>
<dbReference type="PROSITE" id="PS50004">
    <property type="entry name" value="C2"/>
    <property type="match status" value="1"/>
</dbReference>
<evidence type="ECO:0000256" key="5">
    <source>
        <dbReference type="ARBA" id="ARBA00023224"/>
    </source>
</evidence>
<keyword evidence="4 6" id="KW-0443">Lipid metabolism</keyword>
<gene>
    <name evidence="11" type="ORF">TAPDE_000583</name>
</gene>
<dbReference type="VEuPathDB" id="FungiDB:TAPDE_000583"/>
<dbReference type="OrthoDB" id="269822at2759"/>
<accession>R4XC63</accession>
<feature type="domain" description="PI-PLC Y-box" evidence="9">
    <location>
        <begin position="590"/>
        <end position="708"/>
    </location>
</feature>
<dbReference type="InterPro" id="IPR000008">
    <property type="entry name" value="C2_dom"/>
</dbReference>
<dbReference type="SUPFAM" id="SSF49562">
    <property type="entry name" value="C2 domain (Calcium/lipid-binding domain, CaLB)"/>
    <property type="match status" value="1"/>
</dbReference>
<dbReference type="PROSITE" id="PS50007">
    <property type="entry name" value="PIPLC_X_DOMAIN"/>
    <property type="match status" value="1"/>
</dbReference>
<dbReference type="SUPFAM" id="SSF47473">
    <property type="entry name" value="EF-hand"/>
    <property type="match status" value="1"/>
</dbReference>
<feature type="region of interest" description="Disordered" evidence="7">
    <location>
        <begin position="537"/>
        <end position="570"/>
    </location>
</feature>
<dbReference type="Gene3D" id="2.60.40.150">
    <property type="entry name" value="C2 domain"/>
    <property type="match status" value="1"/>
</dbReference>
<comment type="catalytic activity">
    <reaction evidence="6">
        <text>a 1,2-diacyl-sn-glycero-3-phospho-(1D-myo-inositol-4,5-bisphosphate) + H2O = 1D-myo-inositol 1,4,5-trisphosphate + a 1,2-diacyl-sn-glycerol + H(+)</text>
        <dbReference type="Rhea" id="RHEA:33179"/>
        <dbReference type="ChEBI" id="CHEBI:15377"/>
        <dbReference type="ChEBI" id="CHEBI:15378"/>
        <dbReference type="ChEBI" id="CHEBI:17815"/>
        <dbReference type="ChEBI" id="CHEBI:58456"/>
        <dbReference type="ChEBI" id="CHEBI:203600"/>
        <dbReference type="EC" id="3.1.4.11"/>
    </reaction>
</comment>
<dbReference type="PROSITE" id="PS50222">
    <property type="entry name" value="EF_HAND_2"/>
    <property type="match status" value="1"/>
</dbReference>
<dbReference type="GO" id="GO:0004435">
    <property type="term" value="F:phosphatidylinositol-4,5-bisphosphate phospholipase C activity"/>
    <property type="evidence" value="ECO:0007669"/>
    <property type="project" value="UniProtKB-EC"/>
</dbReference>
<dbReference type="EC" id="3.1.4.11" evidence="1 6"/>
<dbReference type="GO" id="GO:0051209">
    <property type="term" value="P:release of sequestered calcium ion into cytosol"/>
    <property type="evidence" value="ECO:0007669"/>
    <property type="project" value="TreeGrafter"/>
</dbReference>
<evidence type="ECO:0000256" key="4">
    <source>
        <dbReference type="ARBA" id="ARBA00023098"/>
    </source>
</evidence>
<dbReference type="Gene3D" id="1.10.238.10">
    <property type="entry name" value="EF-hand"/>
    <property type="match status" value="1"/>
</dbReference>
<evidence type="ECO:0000313" key="12">
    <source>
        <dbReference type="Proteomes" id="UP000013776"/>
    </source>
</evidence>
<proteinExistence type="predicted"/>
<evidence type="ECO:0000256" key="1">
    <source>
        <dbReference type="ARBA" id="ARBA00012368"/>
    </source>
</evidence>
<dbReference type="Pfam" id="PF00388">
    <property type="entry name" value="PI-PLC-X"/>
    <property type="match status" value="1"/>
</dbReference>
<feature type="domain" description="C2" evidence="8">
    <location>
        <begin position="705"/>
        <end position="852"/>
    </location>
</feature>
<dbReference type="PANTHER" id="PTHR10336">
    <property type="entry name" value="PHOSPHOINOSITIDE-SPECIFIC PHOSPHOLIPASE C FAMILY PROTEIN"/>
    <property type="match status" value="1"/>
</dbReference>
<dbReference type="EMBL" id="CAHR02000018">
    <property type="protein sequence ID" value="CCG80925.1"/>
    <property type="molecule type" value="Genomic_DNA"/>
</dbReference>
<dbReference type="SMART" id="SM00239">
    <property type="entry name" value="C2"/>
    <property type="match status" value="1"/>
</dbReference>
<keyword evidence="12" id="KW-1185">Reference proteome</keyword>
<feature type="compositionally biased region" description="Polar residues" evidence="7">
    <location>
        <begin position="537"/>
        <end position="546"/>
    </location>
</feature>
<dbReference type="PANTHER" id="PTHR10336:SF36">
    <property type="entry name" value="1-PHOSPHATIDYLINOSITOL 4,5-BISPHOSPHATE PHOSPHODIESTERASE BETA-4"/>
    <property type="match status" value="1"/>
</dbReference>
<evidence type="ECO:0000256" key="6">
    <source>
        <dbReference type="RuleBase" id="RU361133"/>
    </source>
</evidence>
<dbReference type="InterPro" id="IPR017946">
    <property type="entry name" value="PLC-like_Pdiesterase_TIM-brl"/>
</dbReference>
<keyword evidence="5" id="KW-0807">Transducer</keyword>
<keyword evidence="3 6" id="KW-0442">Lipid degradation</keyword>
<protein>
    <recommendedName>
        <fullName evidence="1 6">Phosphoinositide phospholipase C</fullName>
        <ecNumber evidence="1 6">3.1.4.11</ecNumber>
    </recommendedName>
</protein>
<dbReference type="GO" id="GO:0005509">
    <property type="term" value="F:calcium ion binding"/>
    <property type="evidence" value="ECO:0007669"/>
    <property type="project" value="InterPro"/>
</dbReference>
<dbReference type="PRINTS" id="PR00390">
    <property type="entry name" value="PHPHLIPASEC"/>
</dbReference>
<evidence type="ECO:0000256" key="2">
    <source>
        <dbReference type="ARBA" id="ARBA00022801"/>
    </source>
</evidence>
<dbReference type="Proteomes" id="UP000013776">
    <property type="component" value="Unassembled WGS sequence"/>
</dbReference>
<dbReference type="AlphaFoldDB" id="R4XC63"/>
<feature type="compositionally biased region" description="Polar residues" evidence="7">
    <location>
        <begin position="42"/>
        <end position="51"/>
    </location>
</feature>
<dbReference type="SUPFAM" id="SSF51695">
    <property type="entry name" value="PLC-like phosphodiesterases"/>
    <property type="match status" value="1"/>
</dbReference>
<dbReference type="Pfam" id="PF00387">
    <property type="entry name" value="PI-PLC-Y"/>
    <property type="match status" value="1"/>
</dbReference>
<dbReference type="eggNOG" id="KOG0169">
    <property type="taxonomic scope" value="Eukaryota"/>
</dbReference>
<dbReference type="SUPFAM" id="SSF50729">
    <property type="entry name" value="PH domain-like"/>
    <property type="match status" value="1"/>
</dbReference>
<dbReference type="InterPro" id="IPR001711">
    <property type="entry name" value="PLipase_C_Pinositol-sp_Y"/>
</dbReference>
<dbReference type="Gene3D" id="2.30.29.30">
    <property type="entry name" value="Pleckstrin-homology domain (PH domain)/Phosphotyrosine-binding domain (PTB)"/>
    <property type="match status" value="1"/>
</dbReference>
<keyword evidence="2 6" id="KW-0378">Hydrolase</keyword>
<dbReference type="SMART" id="SM00148">
    <property type="entry name" value="PLCXc"/>
    <property type="match status" value="1"/>
</dbReference>
<name>R4XC63_TAPDE</name>
<feature type="compositionally biased region" description="Low complexity" evidence="7">
    <location>
        <begin position="557"/>
        <end position="570"/>
    </location>
</feature>
<sequence length="880" mass="99948">MTESTTTSLRRLLSRSSSSVKCQQHPNDPVLHRPGLVEPHNSRNGSWSSDQSHLVSPDFLAGCGLLRVTRKKARTKIFTINESSGAVAIDGATKFSVDNIRDIRSGEDATHYRELCKISAEHESRWLSIVYYLEGTKLKVLHVVCPSNDKLKQFRQSLLRLHHHRARMNGAAGSLFGHDHTTIDEDMWCTLLPVNKAHNTDTSVPHSQVNETPPNRRMQSRLSFAEVRSLCSRLHFNAPEPYLAKVFQKVDKEHTGTVDFPLFKQFVDILKTRQDIVAIYEQHKDPDNMEMTRPEFKRFLQEVQGLDDPEETLDKIFDRAREPISVDKQDCISATNFTAYILSKHNSLLSNVTSDMTRPLNEYFISSSHNTYLTGRQVGDESSIEPYIRVLQKGCRCIEIDIWPNSEGQPEVRHGRAFTTSISLESVLKVIDKYAFIVTPWPLIISLEIRCSSKTQAIVADLLIRVFGEVLLLSRLTTGETRLPSPMALRHRILLKIKSTDHTSSQLRDLEHRFANEKLPQDGPVSIDVHVPFSAEDSSVSTSAPDSDNEFPRRISRTSSVSSRSSSYSSSASPIYRTLAAKPSTIIEDLQVMAPYLKGVKFRNFSLPESKVFNHVFSLSERTIKQFSHETTMQVRKHNTRYMMRVYPSQARLMSSNFLPHHYWQQGVQMVAMNCQTHDAGLRMNEAFFAIDDHSADTIGYLAKPAHLLQWEKGQETSRRAWPRRQWSITIISGVQLPKGQGTLGKISPCVELEVYRPQPSLGTHLPASSTTNIRSPDRNRESRFKTKVVEDNGFNPYFDTTLDFLMYEDEDPHFTFLHLLLKDAISNDVLGQCVVPLHRLQRGYRSVGLYDAHGERFIFSSLFVKISHAPAASVVKTCT</sequence>
<dbReference type="Pfam" id="PF00168">
    <property type="entry name" value="C2"/>
    <property type="match status" value="1"/>
</dbReference>
<evidence type="ECO:0000256" key="7">
    <source>
        <dbReference type="SAM" id="MobiDB-lite"/>
    </source>
</evidence>
<dbReference type="STRING" id="1097556.R4XC63"/>